<sequence length="132" mass="14300">MMDASEREQALRAMRSSADAFYRSAVQIGVHPFIEFSGLMNEYLLACAQAHAQGIDFSECNRHSGQALPLHPVMSDYINEKLECIFSGAKVLDVSATVPVSMPVSMPVPVPAPESGEPPQVRTTGISDQHVV</sequence>
<protein>
    <recommendedName>
        <fullName evidence="4">Phasin family protein</fullName>
    </recommendedName>
</protein>
<proteinExistence type="predicted"/>
<accession>A0ABV2IS27</accession>
<name>A0ABV2IS27_9BURK</name>
<evidence type="ECO:0000256" key="1">
    <source>
        <dbReference type="SAM" id="MobiDB-lite"/>
    </source>
</evidence>
<dbReference type="EMBL" id="JBEPLS010000023">
    <property type="protein sequence ID" value="MET3605760.1"/>
    <property type="molecule type" value="Genomic_DNA"/>
</dbReference>
<feature type="region of interest" description="Disordered" evidence="1">
    <location>
        <begin position="109"/>
        <end position="132"/>
    </location>
</feature>
<evidence type="ECO:0000313" key="2">
    <source>
        <dbReference type="EMBL" id="MET3605760.1"/>
    </source>
</evidence>
<evidence type="ECO:0008006" key="4">
    <source>
        <dbReference type="Google" id="ProtNLM"/>
    </source>
</evidence>
<organism evidence="2 3">
    <name type="scientific">Sphaerotilus sulfidivorans</name>
    <dbReference type="NCBI Taxonomy" id="639200"/>
    <lineage>
        <taxon>Bacteria</taxon>
        <taxon>Pseudomonadati</taxon>
        <taxon>Pseudomonadota</taxon>
        <taxon>Betaproteobacteria</taxon>
        <taxon>Burkholderiales</taxon>
        <taxon>Sphaerotilaceae</taxon>
        <taxon>Sphaerotilus</taxon>
    </lineage>
</organism>
<dbReference type="Proteomes" id="UP001549111">
    <property type="component" value="Unassembled WGS sequence"/>
</dbReference>
<dbReference type="RefSeq" id="WP_244954560.1">
    <property type="nucleotide sequence ID" value="NZ_CP035709.1"/>
</dbReference>
<feature type="compositionally biased region" description="Polar residues" evidence="1">
    <location>
        <begin position="121"/>
        <end position="132"/>
    </location>
</feature>
<reference evidence="2 3" key="1">
    <citation type="submission" date="2024-06" db="EMBL/GenBank/DDBJ databases">
        <title>Genomic Encyclopedia of Type Strains, Phase IV (KMG-IV): sequencing the most valuable type-strain genomes for metagenomic binning, comparative biology and taxonomic classification.</title>
        <authorList>
            <person name="Goeker M."/>
        </authorList>
    </citation>
    <scope>NUCLEOTIDE SEQUENCE [LARGE SCALE GENOMIC DNA]</scope>
    <source>
        <strain evidence="2 3">D-501</strain>
    </source>
</reference>
<evidence type="ECO:0000313" key="3">
    <source>
        <dbReference type="Proteomes" id="UP001549111"/>
    </source>
</evidence>
<gene>
    <name evidence="2" type="ORF">ABIC99_003594</name>
</gene>
<keyword evidence="3" id="KW-1185">Reference proteome</keyword>
<comment type="caution">
    <text evidence="2">The sequence shown here is derived from an EMBL/GenBank/DDBJ whole genome shotgun (WGS) entry which is preliminary data.</text>
</comment>